<evidence type="ECO:0000313" key="3">
    <source>
        <dbReference type="EMBL" id="GIH19674.1"/>
    </source>
</evidence>
<reference evidence="3" key="1">
    <citation type="submission" date="2021-01" db="EMBL/GenBank/DDBJ databases">
        <title>Whole genome shotgun sequence of Rugosimonospora africana NBRC 104875.</title>
        <authorList>
            <person name="Komaki H."/>
            <person name="Tamura T."/>
        </authorList>
    </citation>
    <scope>NUCLEOTIDE SEQUENCE</scope>
    <source>
        <strain evidence="3">NBRC 104875</strain>
    </source>
</reference>
<proteinExistence type="predicted"/>
<dbReference type="Proteomes" id="UP000642748">
    <property type="component" value="Unassembled WGS sequence"/>
</dbReference>
<evidence type="ECO:0000313" key="4">
    <source>
        <dbReference type="Proteomes" id="UP000642748"/>
    </source>
</evidence>
<gene>
    <name evidence="3" type="ORF">Raf01_78460</name>
</gene>
<feature type="region of interest" description="Disordered" evidence="1">
    <location>
        <begin position="8"/>
        <end position="32"/>
    </location>
</feature>
<dbReference type="EMBL" id="BONZ01000083">
    <property type="protein sequence ID" value="GIH19674.1"/>
    <property type="molecule type" value="Genomic_DNA"/>
</dbReference>
<dbReference type="AlphaFoldDB" id="A0A8J3VV85"/>
<accession>A0A8J3VV85</accession>
<keyword evidence="2" id="KW-1133">Transmembrane helix</keyword>
<sequence>MVYCRAVKDARRARRGRRPRQSPDAHATPGARTVRAQAQLASDWFAKWVLWRIGLPLFVVATLPVMIADAPPSWQARWGSSIHGTFTATRVECNKHCFWHGDFMSHDGTAQRIDVGYASGGHVDHIGQPVPALDTGDKQLVYPPGGGWDWLVILVLILAEIGAAALWVWYTLLPIMSWIARRVTRRTHARSRL</sequence>
<keyword evidence="4" id="KW-1185">Reference proteome</keyword>
<feature type="transmembrane region" description="Helical" evidence="2">
    <location>
        <begin position="49"/>
        <end position="68"/>
    </location>
</feature>
<keyword evidence="2" id="KW-0812">Transmembrane</keyword>
<feature type="transmembrane region" description="Helical" evidence="2">
    <location>
        <begin position="150"/>
        <end position="172"/>
    </location>
</feature>
<keyword evidence="2" id="KW-0472">Membrane</keyword>
<comment type="caution">
    <text evidence="3">The sequence shown here is derived from an EMBL/GenBank/DDBJ whole genome shotgun (WGS) entry which is preliminary data.</text>
</comment>
<evidence type="ECO:0000256" key="1">
    <source>
        <dbReference type="SAM" id="MobiDB-lite"/>
    </source>
</evidence>
<evidence type="ECO:0000256" key="2">
    <source>
        <dbReference type="SAM" id="Phobius"/>
    </source>
</evidence>
<protein>
    <submittedName>
        <fullName evidence="3">Uncharacterized protein</fullName>
    </submittedName>
</protein>
<name>A0A8J3VV85_9ACTN</name>
<organism evidence="3 4">
    <name type="scientific">Rugosimonospora africana</name>
    <dbReference type="NCBI Taxonomy" id="556532"/>
    <lineage>
        <taxon>Bacteria</taxon>
        <taxon>Bacillati</taxon>
        <taxon>Actinomycetota</taxon>
        <taxon>Actinomycetes</taxon>
        <taxon>Micromonosporales</taxon>
        <taxon>Micromonosporaceae</taxon>
        <taxon>Rugosimonospora</taxon>
    </lineage>
</organism>
<feature type="compositionally biased region" description="Basic residues" evidence="1">
    <location>
        <begin position="11"/>
        <end position="20"/>
    </location>
</feature>